<organism evidence="8">
    <name type="scientific">marine metagenome</name>
    <dbReference type="NCBI Taxonomy" id="408172"/>
    <lineage>
        <taxon>unclassified sequences</taxon>
        <taxon>metagenomes</taxon>
        <taxon>ecological metagenomes</taxon>
    </lineage>
</organism>
<dbReference type="EMBL" id="UINC01020101">
    <property type="protein sequence ID" value="SVA84733.1"/>
    <property type="molecule type" value="Genomic_DNA"/>
</dbReference>
<dbReference type="Gene3D" id="3.90.380.10">
    <property type="entry name" value="Naphthalene 1,2-dioxygenase Alpha Subunit, Chain A, domain 1"/>
    <property type="match status" value="2"/>
</dbReference>
<keyword evidence="2" id="KW-0001">2Fe-2S</keyword>
<keyword evidence="4" id="KW-0560">Oxidoreductase</keyword>
<evidence type="ECO:0000256" key="3">
    <source>
        <dbReference type="ARBA" id="ARBA00022723"/>
    </source>
</evidence>
<keyword evidence="6" id="KW-0411">Iron-sulfur</keyword>
<evidence type="ECO:0000256" key="5">
    <source>
        <dbReference type="ARBA" id="ARBA00023004"/>
    </source>
</evidence>
<dbReference type="CDD" id="cd03469">
    <property type="entry name" value="Rieske_RO_Alpha_N"/>
    <property type="match status" value="1"/>
</dbReference>
<keyword evidence="5" id="KW-0408">Iron</keyword>
<evidence type="ECO:0000259" key="7">
    <source>
        <dbReference type="PROSITE" id="PS51296"/>
    </source>
</evidence>
<dbReference type="AlphaFoldDB" id="A0A381Z7I3"/>
<dbReference type="CDD" id="cd00680">
    <property type="entry name" value="RHO_alpha_C"/>
    <property type="match status" value="1"/>
</dbReference>
<protein>
    <recommendedName>
        <fullName evidence="7">Rieske domain-containing protein</fullName>
    </recommendedName>
</protein>
<comment type="cofactor">
    <cofactor evidence="1">
        <name>Fe cation</name>
        <dbReference type="ChEBI" id="CHEBI:24875"/>
    </cofactor>
</comment>
<reference evidence="8" key="1">
    <citation type="submission" date="2018-05" db="EMBL/GenBank/DDBJ databases">
        <authorList>
            <person name="Lanie J.A."/>
            <person name="Ng W.-L."/>
            <person name="Kazmierczak K.M."/>
            <person name="Andrzejewski T.M."/>
            <person name="Davidsen T.M."/>
            <person name="Wayne K.J."/>
            <person name="Tettelin H."/>
            <person name="Glass J.I."/>
            <person name="Rusch D."/>
            <person name="Podicherti R."/>
            <person name="Tsui H.-C.T."/>
            <person name="Winkler M.E."/>
        </authorList>
    </citation>
    <scope>NUCLEOTIDE SEQUENCE</scope>
</reference>
<dbReference type="PANTHER" id="PTHR43756">
    <property type="entry name" value="CHOLINE MONOOXYGENASE, CHLOROPLASTIC"/>
    <property type="match status" value="1"/>
</dbReference>
<dbReference type="GO" id="GO:0005506">
    <property type="term" value="F:iron ion binding"/>
    <property type="evidence" value="ECO:0007669"/>
    <property type="project" value="InterPro"/>
</dbReference>
<feature type="domain" description="Rieske" evidence="7">
    <location>
        <begin position="56"/>
        <end position="169"/>
    </location>
</feature>
<dbReference type="SUPFAM" id="SSF50022">
    <property type="entry name" value="ISP domain"/>
    <property type="match status" value="1"/>
</dbReference>
<dbReference type="PRINTS" id="PR00090">
    <property type="entry name" value="RNGDIOXGNASE"/>
</dbReference>
<dbReference type="Pfam" id="PF00848">
    <property type="entry name" value="Ring_hydroxyl_A"/>
    <property type="match status" value="1"/>
</dbReference>
<dbReference type="InterPro" id="IPR017941">
    <property type="entry name" value="Rieske_2Fe-2S"/>
</dbReference>
<dbReference type="PROSITE" id="PS51296">
    <property type="entry name" value="RIESKE"/>
    <property type="match status" value="1"/>
</dbReference>
<dbReference type="SUPFAM" id="SSF55961">
    <property type="entry name" value="Bet v1-like"/>
    <property type="match status" value="1"/>
</dbReference>
<accession>A0A381Z7I3</accession>
<sequence length="366" mass="41414">MKKGTSVEKKTLRRLGQSSDMGHDWLNIESSVLPNQAYTDPDFFRLEQERVFKNTWVFAAFAHKISNPGDLLPVEVAGQPIVLVRGDDSEIRAFHNVCRHRGAKLVDVESAGCRTIVCPNHSWSYSLSGKLLARPHFFGGDKHDVHPDGHPDVGLVAIRCDVWHDWIFVNLDGQAGEFADYVQPIADKLADYDLGVLRLGSSLEFELHANWKLAIENFIEPYHVFSCHPWLNSFVGMAERDPPAFENHVLWCGYEFKKTDPARGEGLPYFPNLPDDKKRRGDWYVLFPNFAFEIFPDQLAVFVAAPSGPDRCKETIGLYFVGEGADSDDYSQARNQVIKNWRDLNNEDIGIVERMQAGRLSDGFDG</sequence>
<evidence type="ECO:0000256" key="6">
    <source>
        <dbReference type="ARBA" id="ARBA00023014"/>
    </source>
</evidence>
<dbReference type="InterPro" id="IPR036922">
    <property type="entry name" value="Rieske_2Fe-2S_sf"/>
</dbReference>
<name>A0A381Z7I3_9ZZZZ</name>
<evidence type="ECO:0000256" key="2">
    <source>
        <dbReference type="ARBA" id="ARBA00022714"/>
    </source>
</evidence>
<dbReference type="Gene3D" id="2.102.10.10">
    <property type="entry name" value="Rieske [2Fe-2S] iron-sulphur domain"/>
    <property type="match status" value="1"/>
</dbReference>
<feature type="non-terminal residue" evidence="8">
    <location>
        <position position="366"/>
    </location>
</feature>
<dbReference type="InterPro" id="IPR015879">
    <property type="entry name" value="Ring_hydroxy_dOase_asu_C_dom"/>
</dbReference>
<dbReference type="GO" id="GO:0016491">
    <property type="term" value="F:oxidoreductase activity"/>
    <property type="evidence" value="ECO:0007669"/>
    <property type="project" value="UniProtKB-KW"/>
</dbReference>
<dbReference type="PANTHER" id="PTHR43756:SF5">
    <property type="entry name" value="CHOLINE MONOOXYGENASE, CHLOROPLASTIC"/>
    <property type="match status" value="1"/>
</dbReference>
<dbReference type="InterPro" id="IPR001663">
    <property type="entry name" value="Rng_hydr_dOase-A"/>
</dbReference>
<dbReference type="GO" id="GO:0051537">
    <property type="term" value="F:2 iron, 2 sulfur cluster binding"/>
    <property type="evidence" value="ECO:0007669"/>
    <property type="project" value="UniProtKB-KW"/>
</dbReference>
<evidence type="ECO:0000313" key="8">
    <source>
        <dbReference type="EMBL" id="SVA84733.1"/>
    </source>
</evidence>
<gene>
    <name evidence="8" type="ORF">METZ01_LOCUS137587</name>
</gene>
<evidence type="ECO:0000256" key="1">
    <source>
        <dbReference type="ARBA" id="ARBA00001962"/>
    </source>
</evidence>
<evidence type="ECO:0000256" key="4">
    <source>
        <dbReference type="ARBA" id="ARBA00023002"/>
    </source>
</evidence>
<keyword evidence="3" id="KW-0479">Metal-binding</keyword>
<dbReference type="Pfam" id="PF00355">
    <property type="entry name" value="Rieske"/>
    <property type="match status" value="1"/>
</dbReference>
<proteinExistence type="predicted"/>